<feature type="compositionally biased region" description="Basic and acidic residues" evidence="9">
    <location>
        <begin position="2000"/>
        <end position="2011"/>
    </location>
</feature>
<dbReference type="KEGG" id="smo:SELMODRAFT_447079"/>
<evidence type="ECO:0000313" key="13">
    <source>
        <dbReference type="Proteomes" id="UP000001514"/>
    </source>
</evidence>
<dbReference type="HOGENOM" id="CLU_000331_1_0_1"/>
<dbReference type="InterPro" id="IPR047061">
    <property type="entry name" value="UBP24_Ubl"/>
</dbReference>
<dbReference type="PROSITE" id="PS50053">
    <property type="entry name" value="UBIQUITIN_2"/>
    <property type="match status" value="1"/>
</dbReference>
<dbReference type="Gramene" id="EFJ11300">
    <property type="protein sequence ID" value="EFJ11300"/>
    <property type="gene ID" value="SELMODRAFT_447079"/>
</dbReference>
<dbReference type="Pfam" id="PF12030">
    <property type="entry name" value="DUF3517"/>
    <property type="match status" value="1"/>
</dbReference>
<dbReference type="PROSITE" id="PS50235">
    <property type="entry name" value="USP_3"/>
    <property type="match status" value="1"/>
</dbReference>
<dbReference type="GO" id="GO:0005634">
    <property type="term" value="C:nucleus"/>
    <property type="evidence" value="ECO:0000318"/>
    <property type="project" value="GO_Central"/>
</dbReference>
<dbReference type="InterPro" id="IPR038765">
    <property type="entry name" value="Papain-like_cys_pep_sf"/>
</dbReference>
<dbReference type="SUPFAM" id="SSF54001">
    <property type="entry name" value="Cysteine proteinases"/>
    <property type="match status" value="1"/>
</dbReference>
<evidence type="ECO:0000259" key="11">
    <source>
        <dbReference type="PROSITE" id="PS50235"/>
    </source>
</evidence>
<name>D8SWI5_SELML</name>
<evidence type="ECO:0000256" key="9">
    <source>
        <dbReference type="SAM" id="MobiDB-lite"/>
    </source>
</evidence>
<evidence type="ECO:0000313" key="12">
    <source>
        <dbReference type="EMBL" id="EFJ11300.1"/>
    </source>
</evidence>
<keyword evidence="5" id="KW-0645">Protease</keyword>
<dbReference type="CDD" id="cd17065">
    <property type="entry name" value="Ubl_UBP24"/>
    <property type="match status" value="1"/>
</dbReference>
<dbReference type="FunFam" id="3.90.70.10:FF:000022">
    <property type="entry name" value="Ubiquitin carboxyl-terminal hydrolase 24"/>
    <property type="match status" value="1"/>
</dbReference>
<evidence type="ECO:0000256" key="1">
    <source>
        <dbReference type="ARBA" id="ARBA00000707"/>
    </source>
</evidence>
<dbReference type="Pfam" id="PF25010">
    <property type="entry name" value="ARM_UBP24_USP9X-Y"/>
    <property type="match status" value="1"/>
</dbReference>
<dbReference type="GO" id="GO:0006508">
    <property type="term" value="P:proteolysis"/>
    <property type="evidence" value="ECO:0007669"/>
    <property type="project" value="UniProtKB-KW"/>
</dbReference>
<dbReference type="STRING" id="88036.D8SWI5"/>
<dbReference type="EC" id="3.4.19.12" evidence="3"/>
<evidence type="ECO:0000256" key="2">
    <source>
        <dbReference type="ARBA" id="ARBA00009085"/>
    </source>
</evidence>
<keyword evidence="8" id="KW-0788">Thiol protease</keyword>
<dbReference type="GO" id="GO:0016579">
    <property type="term" value="P:protein deubiquitination"/>
    <property type="evidence" value="ECO:0007669"/>
    <property type="project" value="InterPro"/>
</dbReference>
<dbReference type="InterPro" id="IPR050164">
    <property type="entry name" value="Peptidase_C19"/>
</dbReference>
<dbReference type="GO" id="GO:0004843">
    <property type="term" value="F:cysteine-type deubiquitinase activity"/>
    <property type="evidence" value="ECO:0000318"/>
    <property type="project" value="GO_Central"/>
</dbReference>
<sequence>MDQSWERQSFLRQEDNVELWDRESNTSDEESSIGEYEGTDLTMMPVNEVDLEELCCEFPRDELGTVLDGLNKFPWTVYPIHLRNCLSAAAKIVSGGREEFGGDFRKLQTLYREAVPSAFEKCLDDKAIWKWTNEIHNNIFDAVCKLMDLVSVKAPQLLLDDVGVDDDMLPLLRTLAIAFDKQCQFHLKHKEQGLPPSASSVSPPCNFARPMPGTPSRKASSNNDWHCANRKGAAVRDESCDCNRCRPPDVYCWLAYLLNYFGHTAYGNGYQHLLRVLNYPQKLLPAVMEALLLPIARSTEFITDEVASHLGDPCSRILRYVEDLLERDVDALSDKTKDGSFGALSLILKHLQVILGRSSSAEKAESMTSIVQRKMVERMLGFNSFNKQLSAVREINKLLENARAIAPRDKSRSVNATIQWLERNNILRHVLRSHLHHKQYVDQVEKIMRFLLQERRLSEEHIDAIWAATEKPDQFETVKANIFDLLADLAWSFSAEQLDSLFGRFERSQGRSPSDIVKILSLVKKLARSDTKGVMAQRLLELLWNMMHSGEAPAEVLDSGALTEILGHYDSVNCASKDEYISKCLKNVEHGISVIPSLRLLREIILLDNEKPFYQDEVSRQMRLQKLIKDDCFLLMVVKSLEQYMAHARLMCSEKLVVAKPSEKTAAPYSIADCRYTHDQHVKERLEFILFSIQAGDVSLPWDAMERLWNCMIESSVFDADKERGFQWLCDALEKTPCLSFDAMLNILTKKLTCMDPCSLSEIAWRCFMRLFLWVNLFEKKLVRIRIDEGTETHDLQLIGMSYMWQAALSSPVNSIAEQSISMLRDIHTHLSDSLRQNLVQIRQCFINECLRNLTAALENGHRNTEATDSNSISMVDGNVDVPDVENFTESIESEADKPCTVNFEKDPYKVERCLRILREFIIKCEGSCPRKVPAHGASFQGRPLTLGVSTANKQSTRFDILVHANEYLGSFRAKVAERLECPVSRVRLMHANKELKQDSQVLRQLGLTDGQPLTASVNIVDLVEEEMDELQLPGLLISKSPQVYDILFRLAEAGHGGVREEANYLLSLLPTHPGILSEFQNLHKKPVAKAKEFLTLQFGAHCRLLYTLQIVDGLLMPVNRNVENQRFRNDFIRFGGFRHLMTVFEPGAMMGVDSQTRRGCYTSALRILKLLFRNVQLSETQTTSLSDNTRIIGGDTVEESESGSTISVNDDVNVEKLEVIDMSVVAGALKRLTWGTALGQISMLANSAPLASQFCAFGGDFEGSKKFENSGDFLNQDDRYLCLEALELLVTCLLSHKSLLGTFFSSPDVGRFIVDMVLHSPDEFVRYQAASSFLRLSYDFFSKESGKHPIVRRHLMAALIDTKAEANTEPKRCLPFLELLGQLFYRISGPEEHAMGEQQLLEELSWLRCAPEATDDDDRLLEGHLFLVKVLIEVLDRRLIGSSKLPQGTGLVQELVESFLFLESAMLWKIDDDSCDRLDDRVLQSRCGTRRSREKAFQLLTCLATHCIDNLKEIVDLLVKLHFSSDIHEWEHLPSYGRKALSGYVGLKNAGATCYMNSVFQQLYMQPDVRRTVLECKECDDMEKADSVFFQLQTMFGALLGSSLDHYTPQGFWDAYRDYDGMPINLREHQDAFEFFNRLYDAVDDTLKATHQETTLTKIFGGIFVQQVISRGCNHCSERDEPFAAISVDVKNKRDLLESLDSFVRGDLLEADNAYYCDECGRKVDALKRVCVKSLPQTLVIHLKRFDFDYETMQRLKLKDRFEFPMHLDMKAFTVEGLALRDSMSQESSSPATTSNGGTDGSICNENGGLNSKPDSYYQYDLVGVVVHSGTAFAGHYYSYIKERQGDIERWIAFDDKRVEPYDVNDLEKDCFGGKYSVDVYDNFLKTMSPQDFDRPNSAYMLLYERSRNYAPMDSPATTSHTKGEGDQVMKDKSIMDRLFTGRLRMPSSIHRSVRKENLRFVHENHLLDKDYFKFLYSLVEANSDVIEGRTPRYVGGPDDSRDRKGETSGRKADLAAKDLNASDFAEHSIRIALEFLFRVYLRTHGSLREDFHQWKVTIWKLLDHNIIACRCFLNTLVERPQWVQDFLLRCPVEEVRQAFAALLVHALKTAVNIYQGNVFYVDNCGRQQDALHVDAMVDTLVILLREAASPKSYLQQYFQVLLDYVKLGPYPRLHLLRKAVVGHLVTFATKFQIAKQDAVYLHTAVSLLVRSCDASKLYDEPEVDKKSDTETKPCQSNPQQFCSLCLIPKDAAEGVFRHRMYTSILIKTCPEQEEVIRLVEFCSWRNETFSVAVLQDVMEALHHAVNSEALKPILSLAYRLLQLGDSLQATRQEVLLLGYESFPNGVLDLLVSKAVAVHKRYCLIKFIVKLVDLFPASRVHVLSRKQDWRRAVDWLQQELHGIGLSGSIAPVSNEDLSNGYLMRTSTAEWTLTSARKLLSC</sequence>
<dbReference type="InterPro" id="IPR021905">
    <property type="entry name" value="DUF3517"/>
</dbReference>
<keyword evidence="7" id="KW-0378">Hydrolase</keyword>
<dbReference type="InterPro" id="IPR016024">
    <property type="entry name" value="ARM-type_fold"/>
</dbReference>
<dbReference type="CDD" id="cd02659">
    <property type="entry name" value="peptidase_C19C"/>
    <property type="match status" value="1"/>
</dbReference>
<evidence type="ECO:0000256" key="4">
    <source>
        <dbReference type="ARBA" id="ARBA00022553"/>
    </source>
</evidence>
<dbReference type="InterPro" id="IPR028889">
    <property type="entry name" value="USP"/>
</dbReference>
<proteinExistence type="inferred from homology"/>
<dbReference type="SUPFAM" id="SSF48371">
    <property type="entry name" value="ARM repeat"/>
    <property type="match status" value="1"/>
</dbReference>
<dbReference type="Pfam" id="PF00443">
    <property type="entry name" value="UCH"/>
    <property type="match status" value="1"/>
</dbReference>
<comment type="catalytic activity">
    <reaction evidence="1">
        <text>Thiol-dependent hydrolysis of ester, thioester, amide, peptide and isopeptide bonds formed by the C-terminal Gly of ubiquitin (a 76-residue protein attached to proteins as an intracellular targeting signal).</text>
        <dbReference type="EC" id="3.4.19.12"/>
    </reaction>
</comment>
<dbReference type="GO" id="GO:0005829">
    <property type="term" value="C:cytosol"/>
    <property type="evidence" value="ECO:0000318"/>
    <property type="project" value="GO_Central"/>
</dbReference>
<organism evidence="13">
    <name type="scientific">Selaginella moellendorffii</name>
    <name type="common">Spikemoss</name>
    <dbReference type="NCBI Taxonomy" id="88036"/>
    <lineage>
        <taxon>Eukaryota</taxon>
        <taxon>Viridiplantae</taxon>
        <taxon>Streptophyta</taxon>
        <taxon>Embryophyta</taxon>
        <taxon>Tracheophyta</taxon>
        <taxon>Lycopodiopsida</taxon>
        <taxon>Selaginellales</taxon>
        <taxon>Selaginellaceae</taxon>
        <taxon>Selaginella</taxon>
    </lineage>
</organism>
<dbReference type="PROSITE" id="PS00972">
    <property type="entry name" value="USP_1"/>
    <property type="match status" value="1"/>
</dbReference>
<feature type="region of interest" description="Disordered" evidence="9">
    <location>
        <begin position="18"/>
        <end position="38"/>
    </location>
</feature>
<dbReference type="InterPro" id="IPR000626">
    <property type="entry name" value="Ubiquitin-like_dom"/>
</dbReference>
<evidence type="ECO:0000256" key="5">
    <source>
        <dbReference type="ARBA" id="ARBA00022670"/>
    </source>
</evidence>
<dbReference type="InterPro" id="IPR056850">
    <property type="entry name" value="ARM_UBP34_24_USP9X_Y"/>
</dbReference>
<reference evidence="12 13" key="1">
    <citation type="journal article" date="2011" name="Science">
        <title>The Selaginella genome identifies genetic changes associated with the evolution of vascular plants.</title>
        <authorList>
            <person name="Banks J.A."/>
            <person name="Nishiyama T."/>
            <person name="Hasebe M."/>
            <person name="Bowman J.L."/>
            <person name="Gribskov M."/>
            <person name="dePamphilis C."/>
            <person name="Albert V.A."/>
            <person name="Aono N."/>
            <person name="Aoyama T."/>
            <person name="Ambrose B.A."/>
            <person name="Ashton N.W."/>
            <person name="Axtell M.J."/>
            <person name="Barker E."/>
            <person name="Barker M.S."/>
            <person name="Bennetzen J.L."/>
            <person name="Bonawitz N.D."/>
            <person name="Chapple C."/>
            <person name="Cheng C."/>
            <person name="Correa L.G."/>
            <person name="Dacre M."/>
            <person name="DeBarry J."/>
            <person name="Dreyer I."/>
            <person name="Elias M."/>
            <person name="Engstrom E.M."/>
            <person name="Estelle M."/>
            <person name="Feng L."/>
            <person name="Finet C."/>
            <person name="Floyd S.K."/>
            <person name="Frommer W.B."/>
            <person name="Fujita T."/>
            <person name="Gramzow L."/>
            <person name="Gutensohn M."/>
            <person name="Harholt J."/>
            <person name="Hattori M."/>
            <person name="Heyl A."/>
            <person name="Hirai T."/>
            <person name="Hiwatashi Y."/>
            <person name="Ishikawa M."/>
            <person name="Iwata M."/>
            <person name="Karol K.G."/>
            <person name="Koehler B."/>
            <person name="Kolukisaoglu U."/>
            <person name="Kubo M."/>
            <person name="Kurata T."/>
            <person name="Lalonde S."/>
            <person name="Li K."/>
            <person name="Li Y."/>
            <person name="Litt A."/>
            <person name="Lyons E."/>
            <person name="Manning G."/>
            <person name="Maruyama T."/>
            <person name="Michael T.P."/>
            <person name="Mikami K."/>
            <person name="Miyazaki S."/>
            <person name="Morinaga S."/>
            <person name="Murata T."/>
            <person name="Mueller-Roeber B."/>
            <person name="Nelson D.R."/>
            <person name="Obara M."/>
            <person name="Oguri Y."/>
            <person name="Olmstead R.G."/>
            <person name="Onodera N."/>
            <person name="Petersen B.L."/>
            <person name="Pils B."/>
            <person name="Prigge M."/>
            <person name="Rensing S.A."/>
            <person name="Riano-Pachon D.M."/>
            <person name="Roberts A.W."/>
            <person name="Sato Y."/>
            <person name="Scheller H.V."/>
            <person name="Schulz B."/>
            <person name="Schulz C."/>
            <person name="Shakirov E.V."/>
            <person name="Shibagaki N."/>
            <person name="Shinohara N."/>
            <person name="Shippen D.E."/>
            <person name="Soerensen I."/>
            <person name="Sotooka R."/>
            <person name="Sugimoto N."/>
            <person name="Sugita M."/>
            <person name="Sumikawa N."/>
            <person name="Tanurdzic M."/>
            <person name="Theissen G."/>
            <person name="Ulvskov P."/>
            <person name="Wakazuki S."/>
            <person name="Weng J.K."/>
            <person name="Willats W.W."/>
            <person name="Wipf D."/>
            <person name="Wolf P.G."/>
            <person name="Yang L."/>
            <person name="Zimmer A.D."/>
            <person name="Zhu Q."/>
            <person name="Mitros T."/>
            <person name="Hellsten U."/>
            <person name="Loque D."/>
            <person name="Otillar R."/>
            <person name="Salamov A."/>
            <person name="Schmutz J."/>
            <person name="Shapiro H."/>
            <person name="Lindquist E."/>
            <person name="Lucas S."/>
            <person name="Rokhsar D."/>
            <person name="Grigoriev I.V."/>
        </authorList>
    </citation>
    <scope>NUCLEOTIDE SEQUENCE [LARGE SCALE GENOMIC DNA]</scope>
</reference>
<dbReference type="PROSITE" id="PS00973">
    <property type="entry name" value="USP_2"/>
    <property type="match status" value="1"/>
</dbReference>
<dbReference type="InParanoid" id="D8SWI5"/>
<evidence type="ECO:0000259" key="10">
    <source>
        <dbReference type="PROSITE" id="PS50053"/>
    </source>
</evidence>
<feature type="region of interest" description="Disordered" evidence="9">
    <location>
        <begin position="1785"/>
        <end position="1807"/>
    </location>
</feature>
<dbReference type="GO" id="GO:0031647">
    <property type="term" value="P:regulation of protein stability"/>
    <property type="evidence" value="ECO:0000318"/>
    <property type="project" value="GO_Central"/>
</dbReference>
<dbReference type="Pfam" id="PF22900">
    <property type="entry name" value="UCH_UBL1"/>
    <property type="match status" value="1"/>
</dbReference>
<feature type="domain" description="Ubiquitin-like" evidence="10">
    <location>
        <begin position="945"/>
        <end position="1014"/>
    </location>
</feature>
<gene>
    <name evidence="12" type="ORF">SELMODRAFT_447079</name>
</gene>
<keyword evidence="13" id="KW-1185">Reference proteome</keyword>
<dbReference type="Gene3D" id="3.90.70.10">
    <property type="entry name" value="Cysteine proteinases"/>
    <property type="match status" value="1"/>
</dbReference>
<feature type="region of interest" description="Disordered" evidence="9">
    <location>
        <begin position="1991"/>
        <end position="2011"/>
    </location>
</feature>
<evidence type="ECO:0000256" key="3">
    <source>
        <dbReference type="ARBA" id="ARBA00012759"/>
    </source>
</evidence>
<dbReference type="OMA" id="YDYEREC"/>
<keyword evidence="4" id="KW-0597">Phosphoprotein</keyword>
<dbReference type="EMBL" id="GL377648">
    <property type="protein sequence ID" value="EFJ11300.1"/>
    <property type="molecule type" value="Genomic_DNA"/>
</dbReference>
<accession>D8SWI5</accession>
<feature type="domain" description="USP" evidence="11">
    <location>
        <begin position="1546"/>
        <end position="1908"/>
    </location>
</feature>
<dbReference type="Gene3D" id="3.10.20.90">
    <property type="entry name" value="Phosphatidylinositol 3-kinase Catalytic Subunit, Chain A, domain 1"/>
    <property type="match status" value="1"/>
</dbReference>
<dbReference type="InterPro" id="IPR001394">
    <property type="entry name" value="Peptidase_C19_UCH"/>
</dbReference>
<dbReference type="InterPro" id="IPR018200">
    <property type="entry name" value="USP_CS"/>
</dbReference>
<evidence type="ECO:0000256" key="6">
    <source>
        <dbReference type="ARBA" id="ARBA00022786"/>
    </source>
</evidence>
<dbReference type="SUPFAM" id="SSF54236">
    <property type="entry name" value="Ubiquitin-like"/>
    <property type="match status" value="1"/>
</dbReference>
<evidence type="ECO:0000256" key="7">
    <source>
        <dbReference type="ARBA" id="ARBA00022801"/>
    </source>
</evidence>
<dbReference type="PANTHER" id="PTHR24006">
    <property type="entry name" value="UBIQUITIN CARBOXYL-TERMINAL HYDROLASE"/>
    <property type="match status" value="1"/>
</dbReference>
<dbReference type="PANTHER" id="PTHR24006:SF827">
    <property type="entry name" value="UBIQUITIN CARBOXYL-TERMINAL HYDROLASE 34"/>
    <property type="match status" value="1"/>
</dbReference>
<protein>
    <recommendedName>
        <fullName evidence="3">ubiquitinyl hydrolase 1</fullName>
        <ecNumber evidence="3">3.4.19.12</ecNumber>
    </recommendedName>
</protein>
<keyword evidence="6" id="KW-0833">Ubl conjugation pathway</keyword>
<dbReference type="eggNOG" id="KOG1866">
    <property type="taxonomic scope" value="Eukaryota"/>
</dbReference>
<dbReference type="InterPro" id="IPR029071">
    <property type="entry name" value="Ubiquitin-like_domsf"/>
</dbReference>
<evidence type="ECO:0000256" key="8">
    <source>
        <dbReference type="ARBA" id="ARBA00022807"/>
    </source>
</evidence>
<dbReference type="InterPro" id="IPR055176">
    <property type="entry name" value="UBP24/USP9X/USP9Y_UBL"/>
</dbReference>
<comment type="similarity">
    <text evidence="2">Belongs to the peptidase C19 family.</text>
</comment>
<dbReference type="Proteomes" id="UP000001514">
    <property type="component" value="Unassembled WGS sequence"/>
</dbReference>